<reference evidence="2" key="1">
    <citation type="thesis" date="2021" institute="BYU ScholarsArchive" country="Provo, UT, USA">
        <title>Applications of and Algorithms for Genome Assembly and Genomic Analyses with an Emphasis on Marine Teleosts.</title>
        <authorList>
            <person name="Pickett B.D."/>
        </authorList>
    </citation>
    <scope>NUCLEOTIDE SEQUENCE</scope>
    <source>
        <strain evidence="2">HI-2016</strain>
    </source>
</reference>
<evidence type="ECO:0000256" key="1">
    <source>
        <dbReference type="SAM" id="MobiDB-lite"/>
    </source>
</evidence>
<dbReference type="PANTHER" id="PTHR15681:SF1">
    <property type="entry name" value="MAD2L1-BINDING PROTEIN"/>
    <property type="match status" value="1"/>
</dbReference>
<proteinExistence type="predicted"/>
<dbReference type="GO" id="GO:0005634">
    <property type="term" value="C:nucleus"/>
    <property type="evidence" value="ECO:0007669"/>
    <property type="project" value="InterPro"/>
</dbReference>
<dbReference type="PANTHER" id="PTHR15681">
    <property type="entry name" value="MAD2L1-BINDING PROTEIN"/>
    <property type="match status" value="1"/>
</dbReference>
<feature type="compositionally biased region" description="Polar residues" evidence="1">
    <location>
        <begin position="31"/>
        <end position="45"/>
    </location>
</feature>
<protein>
    <recommendedName>
        <fullName evidence="4">MAD2L1-binding protein</fullName>
    </recommendedName>
</protein>
<dbReference type="Proteomes" id="UP000824540">
    <property type="component" value="Unassembled WGS sequence"/>
</dbReference>
<dbReference type="EMBL" id="JAFBMS010000135">
    <property type="protein sequence ID" value="KAG9334887.1"/>
    <property type="molecule type" value="Genomic_DNA"/>
</dbReference>
<feature type="compositionally biased region" description="Polar residues" evidence="1">
    <location>
        <begin position="58"/>
        <end position="69"/>
    </location>
</feature>
<dbReference type="InterPro" id="IPR053729">
    <property type="entry name" value="MAD2L1BP_domain_sf"/>
</dbReference>
<dbReference type="AlphaFoldDB" id="A0A8T2NEJ0"/>
<gene>
    <name evidence="2" type="ORF">JZ751_006367</name>
</gene>
<evidence type="ECO:0000313" key="2">
    <source>
        <dbReference type="EMBL" id="KAG9334887.1"/>
    </source>
</evidence>
<evidence type="ECO:0008006" key="4">
    <source>
        <dbReference type="Google" id="ProtNLM"/>
    </source>
</evidence>
<dbReference type="InterPro" id="IPR009511">
    <property type="entry name" value="MAD1/Cdc20-bound-Mad2-bd"/>
</dbReference>
<evidence type="ECO:0000313" key="3">
    <source>
        <dbReference type="Proteomes" id="UP000824540"/>
    </source>
</evidence>
<name>A0A8T2NEJ0_9TELE</name>
<feature type="region of interest" description="Disordered" evidence="1">
    <location>
        <begin position="1"/>
        <end position="103"/>
    </location>
</feature>
<dbReference type="GO" id="GO:0007096">
    <property type="term" value="P:regulation of exit from mitosis"/>
    <property type="evidence" value="ECO:0007669"/>
    <property type="project" value="InterPro"/>
</dbReference>
<feature type="compositionally biased region" description="Basic and acidic residues" evidence="1">
    <location>
        <begin position="1"/>
        <end position="11"/>
    </location>
</feature>
<dbReference type="OrthoDB" id="6334764at2759"/>
<accession>A0A8T2NEJ0</accession>
<comment type="caution">
    <text evidence="2">The sequence shown here is derived from an EMBL/GenBank/DDBJ whole genome shotgun (WGS) entry which is preliminary data.</text>
</comment>
<organism evidence="2 3">
    <name type="scientific">Albula glossodonta</name>
    <name type="common">roundjaw bonefish</name>
    <dbReference type="NCBI Taxonomy" id="121402"/>
    <lineage>
        <taxon>Eukaryota</taxon>
        <taxon>Metazoa</taxon>
        <taxon>Chordata</taxon>
        <taxon>Craniata</taxon>
        <taxon>Vertebrata</taxon>
        <taxon>Euteleostomi</taxon>
        <taxon>Actinopterygii</taxon>
        <taxon>Neopterygii</taxon>
        <taxon>Teleostei</taxon>
        <taxon>Albuliformes</taxon>
        <taxon>Albulidae</taxon>
        <taxon>Albula</taxon>
    </lineage>
</organism>
<dbReference type="Gene3D" id="3.30.900.20">
    <property type="match status" value="1"/>
</dbReference>
<sequence length="413" mass="45028">MAEAGDRKAAEVGEDEKDDKEIDIREASDICNINVTDGSPNSDLGDTQDSEGNEKSGSENGVVTVSENSELPPEIPPQIRTPCKEEPTAQKTGDASKDLTSKCGCHSIESSQTREENKENCDIPIISALAMADTIAIPKTEEHLKQSDSSPEVITSLKNAANAAATQVARREGEEGTQKAAENGCVSVVFPGTVTQDGCCRFVCEILKCVLYQRQQLPMTYDQLVHFQKRQQAASRSEDVCGRRPAVQPSGGWDGRKCQRTLVELEEVLQQLEALFSLSMVPRVLLLLGGSTVLPKELYEINMEALCSGSIDGSLRASACLRQLFRALFVADILSDARPVRLMATTVMALGHRDCGVGWFRPKLDYRVPTRVKRHVIALSSDPSLTGVPQGGPEIWADYVWFQAPVTIKGFCK</sequence>
<feature type="compositionally biased region" description="Basic and acidic residues" evidence="1">
    <location>
        <begin position="19"/>
        <end position="28"/>
    </location>
</feature>
<dbReference type="Pfam" id="PF06581">
    <property type="entry name" value="p31comet"/>
    <property type="match status" value="1"/>
</dbReference>
<keyword evidence="3" id="KW-1185">Reference proteome</keyword>
<feature type="compositionally biased region" description="Basic and acidic residues" evidence="1">
    <location>
        <begin position="82"/>
        <end position="100"/>
    </location>
</feature>